<evidence type="ECO:0000313" key="6">
    <source>
        <dbReference type="EMBL" id="KAJ8897616.1"/>
    </source>
</evidence>
<protein>
    <recommendedName>
        <fullName evidence="5">CCHC-type domain-containing protein</fullName>
    </recommendedName>
</protein>
<dbReference type="InterPro" id="IPR050951">
    <property type="entry name" value="Retrovirus_Pol_polyprotein"/>
</dbReference>
<dbReference type="SMART" id="SM00343">
    <property type="entry name" value="ZnF_C2HC"/>
    <property type="match status" value="2"/>
</dbReference>
<keyword evidence="1" id="KW-0645">Protease</keyword>
<dbReference type="EMBL" id="JARBHB010000001">
    <property type="protein sequence ID" value="KAJ8897616.1"/>
    <property type="molecule type" value="Genomic_DNA"/>
</dbReference>
<dbReference type="PANTHER" id="PTHR37984:SF5">
    <property type="entry name" value="PROTEIN NYNRIN-LIKE"/>
    <property type="match status" value="1"/>
</dbReference>
<dbReference type="SUPFAM" id="SSF56672">
    <property type="entry name" value="DNA/RNA polymerases"/>
    <property type="match status" value="1"/>
</dbReference>
<keyword evidence="7" id="KW-1185">Reference proteome</keyword>
<keyword evidence="4" id="KW-0479">Metal-binding</keyword>
<keyword evidence="4" id="KW-0863">Zinc-finger</keyword>
<keyword evidence="3" id="KW-0511">Multifunctional enzyme</keyword>
<reference evidence="6 7" key="1">
    <citation type="submission" date="2023-02" db="EMBL/GenBank/DDBJ databases">
        <title>LHISI_Scaffold_Assembly.</title>
        <authorList>
            <person name="Stuart O.P."/>
            <person name="Cleave R."/>
            <person name="Magrath M.J.L."/>
            <person name="Mikheyev A.S."/>
        </authorList>
    </citation>
    <scope>NUCLEOTIDE SEQUENCE [LARGE SCALE GENOMIC DNA]</scope>
    <source>
        <strain evidence="6">Daus_M_001</strain>
        <tissue evidence="6">Leg muscle</tissue>
    </source>
</reference>
<dbReference type="PANTHER" id="PTHR37984">
    <property type="entry name" value="PROTEIN CBG26694"/>
    <property type="match status" value="1"/>
</dbReference>
<dbReference type="Gene3D" id="4.10.60.10">
    <property type="entry name" value="Zinc finger, CCHC-type"/>
    <property type="match status" value="1"/>
</dbReference>
<dbReference type="PROSITE" id="PS50158">
    <property type="entry name" value="ZF_CCHC"/>
    <property type="match status" value="1"/>
</dbReference>
<accession>A0ABQ9ILQ2</accession>
<organism evidence="6 7">
    <name type="scientific">Dryococelus australis</name>
    <dbReference type="NCBI Taxonomy" id="614101"/>
    <lineage>
        <taxon>Eukaryota</taxon>
        <taxon>Metazoa</taxon>
        <taxon>Ecdysozoa</taxon>
        <taxon>Arthropoda</taxon>
        <taxon>Hexapoda</taxon>
        <taxon>Insecta</taxon>
        <taxon>Pterygota</taxon>
        <taxon>Neoptera</taxon>
        <taxon>Polyneoptera</taxon>
        <taxon>Phasmatodea</taxon>
        <taxon>Verophasmatodea</taxon>
        <taxon>Anareolatae</taxon>
        <taxon>Phasmatidae</taxon>
        <taxon>Eurycanthinae</taxon>
        <taxon>Dryococelus</taxon>
    </lineage>
</organism>
<evidence type="ECO:0000259" key="5">
    <source>
        <dbReference type="PROSITE" id="PS50158"/>
    </source>
</evidence>
<dbReference type="InterPro" id="IPR001878">
    <property type="entry name" value="Znf_CCHC"/>
</dbReference>
<name>A0ABQ9ILQ2_9NEOP</name>
<dbReference type="Proteomes" id="UP001159363">
    <property type="component" value="Chromosome 1"/>
</dbReference>
<evidence type="ECO:0000313" key="7">
    <source>
        <dbReference type="Proteomes" id="UP001159363"/>
    </source>
</evidence>
<evidence type="ECO:0000256" key="3">
    <source>
        <dbReference type="ARBA" id="ARBA00023268"/>
    </source>
</evidence>
<comment type="caution">
    <text evidence="6">The sequence shown here is derived from an EMBL/GenBank/DDBJ whole genome shotgun (WGS) entry which is preliminary data.</text>
</comment>
<proteinExistence type="predicted"/>
<evidence type="ECO:0000256" key="4">
    <source>
        <dbReference type="PROSITE-ProRule" id="PRU00047"/>
    </source>
</evidence>
<dbReference type="Pfam" id="PF00098">
    <property type="entry name" value="zf-CCHC"/>
    <property type="match status" value="1"/>
</dbReference>
<gene>
    <name evidence="6" type="ORF">PR048_002965</name>
</gene>
<evidence type="ECO:0000256" key="2">
    <source>
        <dbReference type="ARBA" id="ARBA00023125"/>
    </source>
</evidence>
<feature type="domain" description="CCHC-type" evidence="5">
    <location>
        <begin position="95"/>
        <end position="109"/>
    </location>
</feature>
<evidence type="ECO:0000256" key="1">
    <source>
        <dbReference type="ARBA" id="ARBA00022670"/>
    </source>
</evidence>
<dbReference type="SUPFAM" id="SSF57756">
    <property type="entry name" value="Retrovirus zinc finger-like domains"/>
    <property type="match status" value="1"/>
</dbReference>
<dbReference type="Pfam" id="PF17919">
    <property type="entry name" value="RT_RNaseH_2"/>
    <property type="match status" value="1"/>
</dbReference>
<sequence>MLDDQNIRDLDWITLKTLRHCTYIKLINILNTNIVPTINLVVSYNKFLVEHTDENDIEVGNSCVEDVHKFHATASGSQVFLSPSFGSTLNIKVTCFRCAEVGHIAAKCPLPRNSLKCQKCGKVGHVTKAGMQKDKLSLRSAEADCANFVDNVTVAVVSSKVHSPAVSPPNVDLSYLGADSSSLHNESLFLVSDQASILHTKPYSVRLQGNNVLMQFEIDSGCSRTHNLDTYTTNFANYDNGPCFASSTLRTWASQSLTIIGEFQAVVKYKHFNCNLLVLVVDGVGPNLGRNWFQASDISIQGPHPHIDINTAVSPLYQRARSVAFALNTQMEEAIETDVKRRAYTVLPFGLKIASSAFQRIIDGLLGPVKGFNTYQVNMLKTVKYMLISHQILAHYNPDVPLAFTADASPVGVGAVLVHIIPGAQPGKTIEMPIAYTSRTLSATEQAYS</sequence>
<keyword evidence="1" id="KW-0378">Hydrolase</keyword>
<dbReference type="InterPro" id="IPR036875">
    <property type="entry name" value="Znf_CCHC_sf"/>
</dbReference>
<dbReference type="InterPro" id="IPR043502">
    <property type="entry name" value="DNA/RNA_pol_sf"/>
</dbReference>
<dbReference type="InterPro" id="IPR041577">
    <property type="entry name" value="RT_RNaseH_2"/>
</dbReference>
<keyword evidence="4" id="KW-0862">Zinc</keyword>
<keyword evidence="2" id="KW-0238">DNA-binding</keyword>